<dbReference type="Proteomes" id="UP001305414">
    <property type="component" value="Unassembled WGS sequence"/>
</dbReference>
<comment type="caution">
    <text evidence="1">The sequence shown here is derived from an EMBL/GenBank/DDBJ whole genome shotgun (WGS) entry which is preliminary data.</text>
</comment>
<accession>A0AAN7UQ27</accession>
<evidence type="ECO:0000313" key="2">
    <source>
        <dbReference type="Proteomes" id="UP001305414"/>
    </source>
</evidence>
<keyword evidence="2" id="KW-1185">Reference proteome</keyword>
<dbReference type="AlphaFoldDB" id="A0AAN7UQ27"/>
<protein>
    <submittedName>
        <fullName evidence="1">Uncharacterized protein</fullName>
    </submittedName>
</protein>
<name>A0AAN7UQ27_9PEZI</name>
<organism evidence="1 2">
    <name type="scientific">Xylaria bambusicola</name>
    <dbReference type="NCBI Taxonomy" id="326684"/>
    <lineage>
        <taxon>Eukaryota</taxon>
        <taxon>Fungi</taxon>
        <taxon>Dikarya</taxon>
        <taxon>Ascomycota</taxon>
        <taxon>Pezizomycotina</taxon>
        <taxon>Sordariomycetes</taxon>
        <taxon>Xylariomycetidae</taxon>
        <taxon>Xylariales</taxon>
        <taxon>Xylariaceae</taxon>
        <taxon>Xylaria</taxon>
    </lineage>
</organism>
<proteinExistence type="predicted"/>
<reference evidence="1 2" key="1">
    <citation type="submission" date="2023-10" db="EMBL/GenBank/DDBJ databases">
        <title>Draft genome sequence of Xylaria bambusicola isolate GMP-LS, the root and basal stem rot pathogen of sugarcane in Indonesia.</title>
        <authorList>
            <person name="Selvaraj P."/>
            <person name="Muralishankar V."/>
            <person name="Muruganantham S."/>
            <person name="Sp S."/>
            <person name="Haryani S."/>
            <person name="Lau K.J.X."/>
            <person name="Naqvi N.I."/>
        </authorList>
    </citation>
    <scope>NUCLEOTIDE SEQUENCE [LARGE SCALE GENOMIC DNA]</scope>
    <source>
        <strain evidence="1">GMP-LS</strain>
    </source>
</reference>
<evidence type="ECO:0000313" key="1">
    <source>
        <dbReference type="EMBL" id="KAK5633778.1"/>
    </source>
</evidence>
<gene>
    <name evidence="1" type="ORF">RRF57_009492</name>
</gene>
<dbReference type="EMBL" id="JAWHQM010000035">
    <property type="protein sequence ID" value="KAK5633778.1"/>
    <property type="molecule type" value="Genomic_DNA"/>
</dbReference>
<sequence length="90" mass="9933">MNQQTWRELRRREHHGLFPFLVSIHVAASIFDRSHTHFPLFLPVIWVRGGSFGGGADNTLPATSTAASSHAFDAKTNFAHSSQNTQQGSS</sequence>